<dbReference type="Pfam" id="PF07980">
    <property type="entry name" value="SusD_RagB"/>
    <property type="match status" value="1"/>
</dbReference>
<gene>
    <name evidence="8" type="ORF">BCY91_03155</name>
</gene>
<dbReference type="InterPro" id="IPR012944">
    <property type="entry name" value="SusD_RagB_dom"/>
</dbReference>
<dbReference type="SUPFAM" id="SSF48452">
    <property type="entry name" value="TPR-like"/>
    <property type="match status" value="1"/>
</dbReference>
<evidence type="ECO:0000256" key="3">
    <source>
        <dbReference type="ARBA" id="ARBA00022729"/>
    </source>
</evidence>
<reference evidence="8 9" key="1">
    <citation type="submission" date="2016-07" db="EMBL/GenBank/DDBJ databases">
        <title>Genome of Pelobium manganitolerans.</title>
        <authorList>
            <person name="Wu S."/>
            <person name="Wang G."/>
        </authorList>
    </citation>
    <scope>NUCLEOTIDE SEQUENCE [LARGE SCALE GENOMIC DNA]</scope>
    <source>
        <strain evidence="8 9">YS-25</strain>
    </source>
</reference>
<name>A0A419S7A6_9SPHI</name>
<protein>
    <recommendedName>
        <fullName evidence="10">Carbohydrate-binding protein SusD</fullName>
    </recommendedName>
</protein>
<evidence type="ECO:0008006" key="10">
    <source>
        <dbReference type="Google" id="ProtNLM"/>
    </source>
</evidence>
<evidence type="ECO:0000259" key="7">
    <source>
        <dbReference type="Pfam" id="PF14322"/>
    </source>
</evidence>
<dbReference type="Pfam" id="PF14322">
    <property type="entry name" value="SusD-like_3"/>
    <property type="match status" value="1"/>
</dbReference>
<keyword evidence="4" id="KW-0472">Membrane</keyword>
<comment type="similarity">
    <text evidence="2">Belongs to the SusD family.</text>
</comment>
<comment type="subcellular location">
    <subcellularLocation>
        <location evidence="1">Cell outer membrane</location>
    </subcellularLocation>
</comment>
<evidence type="ECO:0000256" key="5">
    <source>
        <dbReference type="ARBA" id="ARBA00023237"/>
    </source>
</evidence>
<dbReference type="AlphaFoldDB" id="A0A419S7A6"/>
<evidence type="ECO:0000313" key="8">
    <source>
        <dbReference type="EMBL" id="RKD17153.1"/>
    </source>
</evidence>
<dbReference type="Proteomes" id="UP000283433">
    <property type="component" value="Unassembled WGS sequence"/>
</dbReference>
<feature type="domain" description="RagB/SusD" evidence="6">
    <location>
        <begin position="404"/>
        <end position="630"/>
    </location>
</feature>
<evidence type="ECO:0000256" key="4">
    <source>
        <dbReference type="ARBA" id="ARBA00023136"/>
    </source>
</evidence>
<keyword evidence="9" id="KW-1185">Reference proteome</keyword>
<organism evidence="8 9">
    <name type="scientific">Pelobium manganitolerans</name>
    <dbReference type="NCBI Taxonomy" id="1842495"/>
    <lineage>
        <taxon>Bacteria</taxon>
        <taxon>Pseudomonadati</taxon>
        <taxon>Bacteroidota</taxon>
        <taxon>Sphingobacteriia</taxon>
        <taxon>Sphingobacteriales</taxon>
        <taxon>Sphingobacteriaceae</taxon>
        <taxon>Pelobium</taxon>
    </lineage>
</organism>
<sequence length="700" mass="77530">MKKIFCFVLSVLLVANLSCKKDFLDAKALSSVDEDFVFSSPEEAYKVIIGCYDIWREANNGLFYDIDVVGSDAECHPETYDAQTRHIPEGLYASEIPIDYANSTNAILNLYKLANRANIVMASIAKNANYQSAVKGNTTNAWTQLYGEAATFRAYCYFNLIRYFGDVPYFTEPIYVASQTDGSTLTSRDIIYDGEIANLEKVAPLMYPLGQGSVNAERFSRTFVEAFIGKMALFAGGYSLRRTDFDYGDVTFQQLGTEKWEAKYVRRTDYKNYYKKAQTHLQNALTYAGSAYLITTDPRGAGYNNPFQYNFQYNMNLVTSPESLYEVGITRANGVSERPYAFGRPSGGGGSNAYPCKSYGQSRLYPAFYYGDFDPADLRRDVTATVTANSGACSEKLISFTPGSREKGGLPNNKWDESRMADPYTKAQRNSGINWVQMRMADVILMLAEAQAELGEEGNAKLELTKVRSRAFSAADQATKVTAYIAGLSGDALKEAIQQERKLEFAGEGLRRYDLIRTGKLPSKIKEVRDQQIAMVNGLQTDGYYTFPNGNTISKYIYVKAVNVADLGMSKMLITSTDVSSTDAKYPVKFPAWRGNCDLWTAQGFTASSGKRNLAIKGLFRYIDPASTEAAALLADGYVKTNWGADIITNKDQYTTSVFKGYPDSYVAGGVPPRYLLPLSSATITQSNGLITNGYGFAQQ</sequence>
<dbReference type="RefSeq" id="WP_120181349.1">
    <property type="nucleotide sequence ID" value="NZ_CBINCU010000002.1"/>
</dbReference>
<comment type="caution">
    <text evidence="8">The sequence shown here is derived from an EMBL/GenBank/DDBJ whole genome shotgun (WGS) entry which is preliminary data.</text>
</comment>
<dbReference type="InterPro" id="IPR011990">
    <property type="entry name" value="TPR-like_helical_dom_sf"/>
</dbReference>
<feature type="domain" description="SusD-like N-terminal" evidence="7">
    <location>
        <begin position="22"/>
        <end position="173"/>
    </location>
</feature>
<proteinExistence type="inferred from homology"/>
<dbReference type="GO" id="GO:0009279">
    <property type="term" value="C:cell outer membrane"/>
    <property type="evidence" value="ECO:0007669"/>
    <property type="project" value="UniProtKB-SubCell"/>
</dbReference>
<evidence type="ECO:0000313" key="9">
    <source>
        <dbReference type="Proteomes" id="UP000283433"/>
    </source>
</evidence>
<dbReference type="Gene3D" id="1.25.40.390">
    <property type="match status" value="1"/>
</dbReference>
<evidence type="ECO:0000259" key="6">
    <source>
        <dbReference type="Pfam" id="PF07980"/>
    </source>
</evidence>
<accession>A0A419S7A6</accession>
<dbReference type="InterPro" id="IPR033985">
    <property type="entry name" value="SusD-like_N"/>
</dbReference>
<dbReference type="OrthoDB" id="1033488at2"/>
<keyword evidence="5" id="KW-0998">Cell outer membrane</keyword>
<keyword evidence="3" id="KW-0732">Signal</keyword>
<dbReference type="EMBL" id="MBTA01000012">
    <property type="protein sequence ID" value="RKD17153.1"/>
    <property type="molecule type" value="Genomic_DNA"/>
</dbReference>
<evidence type="ECO:0000256" key="1">
    <source>
        <dbReference type="ARBA" id="ARBA00004442"/>
    </source>
</evidence>
<evidence type="ECO:0000256" key="2">
    <source>
        <dbReference type="ARBA" id="ARBA00006275"/>
    </source>
</evidence>